<evidence type="ECO:0000313" key="2">
    <source>
        <dbReference type="EMBL" id="KTS14000.1"/>
    </source>
</evidence>
<dbReference type="Pfam" id="PF10067">
    <property type="entry name" value="DUF2306"/>
    <property type="match status" value="1"/>
</dbReference>
<keyword evidence="1" id="KW-0812">Transmembrane</keyword>
<dbReference type="AlphaFoldDB" id="A0A147FBP5"/>
<accession>A0A147FBP5</accession>
<evidence type="ECO:0000313" key="3">
    <source>
        <dbReference type="Proteomes" id="UP000072189"/>
    </source>
</evidence>
<proteinExistence type="predicted"/>
<organism evidence="2 3">
    <name type="scientific">Microbacterium testaceum</name>
    <name type="common">Aureobacterium testaceum</name>
    <name type="synonym">Brevibacterium testaceum</name>
    <dbReference type="NCBI Taxonomy" id="2033"/>
    <lineage>
        <taxon>Bacteria</taxon>
        <taxon>Bacillati</taxon>
        <taxon>Actinomycetota</taxon>
        <taxon>Actinomycetes</taxon>
        <taxon>Micrococcales</taxon>
        <taxon>Microbacteriaceae</taxon>
        <taxon>Microbacterium</taxon>
    </lineage>
</organism>
<comment type="caution">
    <text evidence="2">The sequence shown here is derived from an EMBL/GenBank/DDBJ whole genome shotgun (WGS) entry which is preliminary data.</text>
</comment>
<keyword evidence="1" id="KW-1133">Transmembrane helix</keyword>
<feature type="transmembrane region" description="Helical" evidence="1">
    <location>
        <begin position="92"/>
        <end position="111"/>
    </location>
</feature>
<feature type="transmembrane region" description="Helical" evidence="1">
    <location>
        <begin position="123"/>
        <end position="144"/>
    </location>
</feature>
<reference evidence="2 3" key="1">
    <citation type="journal article" date="2016" name="Front. Microbiol.">
        <title>Genomic Resource of Rice Seed Associated Bacteria.</title>
        <authorList>
            <person name="Midha S."/>
            <person name="Bansal K."/>
            <person name="Sharma S."/>
            <person name="Kumar N."/>
            <person name="Patil P.P."/>
            <person name="Chaudhry V."/>
            <person name="Patil P.B."/>
        </authorList>
    </citation>
    <scope>NUCLEOTIDE SEQUENCE [LARGE SCALE GENOMIC DNA]</scope>
    <source>
        <strain evidence="2 3">RSA3</strain>
    </source>
</reference>
<evidence type="ECO:0000256" key="1">
    <source>
        <dbReference type="SAM" id="Phobius"/>
    </source>
</evidence>
<gene>
    <name evidence="2" type="ORF">RSA3_02005</name>
</gene>
<dbReference type="Proteomes" id="UP000072189">
    <property type="component" value="Unassembled WGS sequence"/>
</dbReference>
<feature type="transmembrane region" description="Helical" evidence="1">
    <location>
        <begin position="61"/>
        <end position="80"/>
    </location>
</feature>
<feature type="transmembrane region" description="Helical" evidence="1">
    <location>
        <begin position="36"/>
        <end position="55"/>
    </location>
</feature>
<protein>
    <recommendedName>
        <fullName evidence="4">DUF2306 domain-containing protein</fullName>
    </recommendedName>
</protein>
<dbReference type="EMBL" id="LDRV01000010">
    <property type="protein sequence ID" value="KTS14000.1"/>
    <property type="molecule type" value="Genomic_DNA"/>
</dbReference>
<keyword evidence="1" id="KW-0472">Membrane</keyword>
<evidence type="ECO:0008006" key="4">
    <source>
        <dbReference type="Google" id="ProtNLM"/>
    </source>
</evidence>
<sequence>MPALIVIHALAASFVILFGPVNMIRRRRDSGHRTIGRIYVIAMYFVCVSGMFIYSDAEFTIFHALAILNFSCVTIGVIAIRKRNHSLHAGMMIGSWIGTTVAGGFAAFVPGRAIPTLAAEAPGLLWSIVAAVIIAATVVVVLTLRPARP</sequence>
<dbReference type="PATRIC" id="fig|2033.7.peg.142"/>
<name>A0A147FBP5_MICTE</name>
<feature type="transmembrane region" description="Helical" evidence="1">
    <location>
        <begin position="6"/>
        <end position="24"/>
    </location>
</feature>
<dbReference type="InterPro" id="IPR018750">
    <property type="entry name" value="DUF2306_membrane"/>
</dbReference>